<sequence>MRINGAQPNKIINLYNGNKKVTDKASVKSNKDSIEISSLGKSLSSISTEDSFGNSSEKVDRIKKEISQGTYKADSKLTANKMIDIMKKRGI</sequence>
<dbReference type="Proteomes" id="UP000632377">
    <property type="component" value="Unassembled WGS sequence"/>
</dbReference>
<proteinExistence type="predicted"/>
<keyword evidence="2" id="KW-0969">Cilium</keyword>
<dbReference type="EMBL" id="JAESWC010000018">
    <property type="protein sequence ID" value="MBL4938014.1"/>
    <property type="molecule type" value="Genomic_DNA"/>
</dbReference>
<evidence type="ECO:0000313" key="3">
    <source>
        <dbReference type="Proteomes" id="UP000632377"/>
    </source>
</evidence>
<comment type="caution">
    <text evidence="2">The sequence shown here is derived from an EMBL/GenBank/DDBJ whole genome shotgun (WGS) entry which is preliminary data.</text>
</comment>
<evidence type="ECO:0000313" key="2">
    <source>
        <dbReference type="EMBL" id="MBL4938014.1"/>
    </source>
</evidence>
<dbReference type="SUPFAM" id="SSF101498">
    <property type="entry name" value="Anti-sigma factor FlgM"/>
    <property type="match status" value="1"/>
</dbReference>
<reference evidence="2 3" key="1">
    <citation type="submission" date="2021-01" db="EMBL/GenBank/DDBJ databases">
        <title>Genome public.</title>
        <authorList>
            <person name="Liu C."/>
            <person name="Sun Q."/>
        </authorList>
    </citation>
    <scope>NUCLEOTIDE SEQUENCE [LARGE SCALE GENOMIC DNA]</scope>
    <source>
        <strain evidence="2 3">YIM B02515</strain>
    </source>
</reference>
<keyword evidence="2" id="KW-0966">Cell projection</keyword>
<accession>A0ABS1TI35</accession>
<gene>
    <name evidence="2" type="ORF">JK636_20085</name>
</gene>
<dbReference type="RefSeq" id="WP_202750753.1">
    <property type="nucleotide sequence ID" value="NZ_JAESWC010000018.1"/>
</dbReference>
<dbReference type="Pfam" id="PF04316">
    <property type="entry name" value="FlgM"/>
    <property type="match status" value="1"/>
</dbReference>
<dbReference type="InterPro" id="IPR031316">
    <property type="entry name" value="FlgM_C"/>
</dbReference>
<protein>
    <submittedName>
        <fullName evidence="2">Flagellar biosynthesis anti-sigma factor FlgM</fullName>
    </submittedName>
</protein>
<evidence type="ECO:0000259" key="1">
    <source>
        <dbReference type="Pfam" id="PF04316"/>
    </source>
</evidence>
<name>A0ABS1TI35_9CLOT</name>
<organism evidence="2 3">
    <name type="scientific">Clostridium rhizosphaerae</name>
    <dbReference type="NCBI Taxonomy" id="2803861"/>
    <lineage>
        <taxon>Bacteria</taxon>
        <taxon>Bacillati</taxon>
        <taxon>Bacillota</taxon>
        <taxon>Clostridia</taxon>
        <taxon>Eubacteriales</taxon>
        <taxon>Clostridiaceae</taxon>
        <taxon>Clostridium</taxon>
    </lineage>
</organism>
<dbReference type="InterPro" id="IPR035890">
    <property type="entry name" value="Anti-sigma-28_factor_FlgM_sf"/>
</dbReference>
<feature type="domain" description="Anti-sigma-28 factor FlgM C-terminal" evidence="1">
    <location>
        <begin position="32"/>
        <end position="84"/>
    </location>
</feature>
<keyword evidence="2" id="KW-0282">Flagellum</keyword>
<keyword evidence="3" id="KW-1185">Reference proteome</keyword>